<evidence type="ECO:0000313" key="9">
    <source>
        <dbReference type="Proteomes" id="UP001214854"/>
    </source>
</evidence>
<evidence type="ECO:0000256" key="3">
    <source>
        <dbReference type="ARBA" id="ARBA00006906"/>
    </source>
</evidence>
<organism evidence="8 9">
    <name type="scientific">Asticcacaulis aquaticus</name>
    <dbReference type="NCBI Taxonomy" id="2984212"/>
    <lineage>
        <taxon>Bacteria</taxon>
        <taxon>Pseudomonadati</taxon>
        <taxon>Pseudomonadota</taxon>
        <taxon>Alphaproteobacteria</taxon>
        <taxon>Caulobacterales</taxon>
        <taxon>Caulobacteraceae</taxon>
        <taxon>Asticcacaulis</taxon>
    </lineage>
</organism>
<sequence>MSKPLDVHTIMTTGPVLPVMVIPDIEMALPLADALIAGGIRVLEITLRTDCALDAIKLIAKERPEAIVGAGTLLTPKDAEKAAEAGAKFGVSPGLTKSLAKQDSLPLLPGVSTASEVMKALEWDFTRLKFFPAVPAGGIPMLKGIGGPLPQVKFCPTGGIGLNNAADFLALDNVLCVGGSWVAPEKAMKDGNWAEITKLAADAVAKFSA</sequence>
<dbReference type="InterPro" id="IPR031337">
    <property type="entry name" value="KDPG/KHG_AS_1"/>
</dbReference>
<comment type="similarity">
    <text evidence="3">Belongs to the KHG/KDPG aldolase family.</text>
</comment>
<evidence type="ECO:0000256" key="7">
    <source>
        <dbReference type="ARBA" id="ARBA00023277"/>
    </source>
</evidence>
<dbReference type="Pfam" id="PF01081">
    <property type="entry name" value="Aldolase"/>
    <property type="match status" value="1"/>
</dbReference>
<evidence type="ECO:0000256" key="1">
    <source>
        <dbReference type="ARBA" id="ARBA00000654"/>
    </source>
</evidence>
<dbReference type="RefSeq" id="WP_272748113.1">
    <property type="nucleotide sequence ID" value="NZ_JAQQKX010000007.1"/>
</dbReference>
<keyword evidence="7" id="KW-0119">Carbohydrate metabolism</keyword>
<keyword evidence="9" id="KW-1185">Reference proteome</keyword>
<dbReference type="PANTHER" id="PTHR30246">
    <property type="entry name" value="2-KETO-3-DEOXY-6-PHOSPHOGLUCONATE ALDOLASE"/>
    <property type="match status" value="1"/>
</dbReference>
<evidence type="ECO:0000256" key="6">
    <source>
        <dbReference type="ARBA" id="ARBA00023239"/>
    </source>
</evidence>
<evidence type="ECO:0000256" key="5">
    <source>
        <dbReference type="ARBA" id="ARBA00013063"/>
    </source>
</evidence>
<name>A0ABT5HUX3_9CAUL</name>
<reference evidence="8 9" key="1">
    <citation type="submission" date="2023-01" db="EMBL/GenBank/DDBJ databases">
        <title>Novel species of the genus Asticcacaulis isolated from rivers.</title>
        <authorList>
            <person name="Lu H."/>
        </authorList>
    </citation>
    <scope>NUCLEOTIDE SEQUENCE [LARGE SCALE GENOMIC DNA]</scope>
    <source>
        <strain evidence="8 9">BYS171W</strain>
    </source>
</reference>
<dbReference type="Gene3D" id="3.20.20.70">
    <property type="entry name" value="Aldolase class I"/>
    <property type="match status" value="1"/>
</dbReference>
<dbReference type="CDD" id="cd00452">
    <property type="entry name" value="KDPG_aldolase"/>
    <property type="match status" value="1"/>
</dbReference>
<dbReference type="InterPro" id="IPR000887">
    <property type="entry name" value="Aldlse_KDPG_KHG"/>
</dbReference>
<protein>
    <recommendedName>
        <fullName evidence="5">2-dehydro-3-deoxy-phosphogluconate aldolase</fullName>
        <ecNumber evidence="5">4.1.2.14</ecNumber>
    </recommendedName>
</protein>
<gene>
    <name evidence="8" type="ORF">PQU92_10175</name>
</gene>
<dbReference type="Proteomes" id="UP001214854">
    <property type="component" value="Unassembled WGS sequence"/>
</dbReference>
<evidence type="ECO:0000256" key="2">
    <source>
        <dbReference type="ARBA" id="ARBA00004736"/>
    </source>
</evidence>
<comment type="pathway">
    <text evidence="2">Carbohydrate acid metabolism; 2-dehydro-3-deoxy-D-gluconate degradation; D-glyceraldehyde 3-phosphate and pyruvate from 2-dehydro-3-deoxy-D-gluconate: step 2/2.</text>
</comment>
<keyword evidence="6" id="KW-0456">Lyase</keyword>
<evidence type="ECO:0000256" key="4">
    <source>
        <dbReference type="ARBA" id="ARBA00011233"/>
    </source>
</evidence>
<comment type="subunit">
    <text evidence="4">Homotrimer.</text>
</comment>
<comment type="caution">
    <text evidence="8">The sequence shown here is derived from an EMBL/GenBank/DDBJ whole genome shotgun (WGS) entry which is preliminary data.</text>
</comment>
<dbReference type="EMBL" id="JAQQKX010000007">
    <property type="protein sequence ID" value="MDC7683645.1"/>
    <property type="molecule type" value="Genomic_DNA"/>
</dbReference>
<dbReference type="PANTHER" id="PTHR30246:SF1">
    <property type="entry name" value="2-DEHYDRO-3-DEOXY-6-PHOSPHOGALACTONATE ALDOLASE-RELATED"/>
    <property type="match status" value="1"/>
</dbReference>
<dbReference type="PROSITE" id="PS00159">
    <property type="entry name" value="ALDOLASE_KDPG_KHG_1"/>
    <property type="match status" value="1"/>
</dbReference>
<dbReference type="NCBIfam" id="NF004325">
    <property type="entry name" value="PRK05718.1"/>
    <property type="match status" value="1"/>
</dbReference>
<dbReference type="EC" id="4.1.2.14" evidence="5"/>
<comment type="catalytic activity">
    <reaction evidence="1">
        <text>2-dehydro-3-deoxy-6-phospho-D-gluconate = D-glyceraldehyde 3-phosphate + pyruvate</text>
        <dbReference type="Rhea" id="RHEA:17089"/>
        <dbReference type="ChEBI" id="CHEBI:15361"/>
        <dbReference type="ChEBI" id="CHEBI:57569"/>
        <dbReference type="ChEBI" id="CHEBI:59776"/>
        <dbReference type="EC" id="4.1.2.14"/>
    </reaction>
</comment>
<dbReference type="InterPro" id="IPR013785">
    <property type="entry name" value="Aldolase_TIM"/>
</dbReference>
<dbReference type="SUPFAM" id="SSF51569">
    <property type="entry name" value="Aldolase"/>
    <property type="match status" value="1"/>
</dbReference>
<dbReference type="NCBIfam" id="TIGR01182">
    <property type="entry name" value="eda"/>
    <property type="match status" value="1"/>
</dbReference>
<evidence type="ECO:0000313" key="8">
    <source>
        <dbReference type="EMBL" id="MDC7683645.1"/>
    </source>
</evidence>
<accession>A0ABT5HUX3</accession>
<proteinExistence type="inferred from homology"/>